<dbReference type="InterPro" id="IPR036514">
    <property type="entry name" value="SGNH_hydro_sf"/>
</dbReference>
<protein>
    <recommendedName>
        <fullName evidence="3">Inducer of phenazine A</fullName>
    </recommendedName>
</protein>
<dbReference type="Gene3D" id="3.40.50.1110">
    <property type="entry name" value="SGNH hydrolase"/>
    <property type="match status" value="1"/>
</dbReference>
<evidence type="ECO:0000313" key="2">
    <source>
        <dbReference type="Proteomes" id="UP000646749"/>
    </source>
</evidence>
<organism evidence="1 2">
    <name type="scientific">Plantactinospora endophytica</name>
    <dbReference type="NCBI Taxonomy" id="673535"/>
    <lineage>
        <taxon>Bacteria</taxon>
        <taxon>Bacillati</taxon>
        <taxon>Actinomycetota</taxon>
        <taxon>Actinomycetes</taxon>
        <taxon>Micromonosporales</taxon>
        <taxon>Micromonosporaceae</taxon>
        <taxon>Plantactinospora</taxon>
    </lineage>
</organism>
<reference evidence="1 2" key="1">
    <citation type="submission" date="2021-01" db="EMBL/GenBank/DDBJ databases">
        <title>Whole genome shotgun sequence of Plantactinospora endophytica NBRC 110450.</title>
        <authorList>
            <person name="Komaki H."/>
            <person name="Tamura T."/>
        </authorList>
    </citation>
    <scope>NUCLEOTIDE SEQUENCE [LARGE SCALE GENOMIC DNA]</scope>
    <source>
        <strain evidence="1 2">NBRC 110450</strain>
    </source>
</reference>
<dbReference type="EMBL" id="BONW01000013">
    <property type="protein sequence ID" value="GIG88047.1"/>
    <property type="molecule type" value="Genomic_DNA"/>
</dbReference>
<dbReference type="SUPFAM" id="SSF52266">
    <property type="entry name" value="SGNH hydrolase"/>
    <property type="match status" value="1"/>
</dbReference>
<name>A0ABQ4E048_9ACTN</name>
<accession>A0ABQ4E048</accession>
<keyword evidence="2" id="KW-1185">Reference proteome</keyword>
<evidence type="ECO:0000313" key="1">
    <source>
        <dbReference type="EMBL" id="GIG88047.1"/>
    </source>
</evidence>
<gene>
    <name evidence="1" type="ORF">Pen02_29830</name>
</gene>
<dbReference type="Proteomes" id="UP000646749">
    <property type="component" value="Unassembled WGS sequence"/>
</dbReference>
<evidence type="ECO:0008006" key="3">
    <source>
        <dbReference type="Google" id="ProtNLM"/>
    </source>
</evidence>
<sequence>MKLKRYELTPQMRDYDALKDPGERRYVPYLMYFHRANFASPTVNTDRSGFRISTGPDGVRASAAGHVPPGPVRILAGGSTALGVGASTDSTTLASLLWSRYAPSAPWLNFGSYCFNPTQEVLLLTLYRHLLGDIDEIVIFSGINAVMVARLPEWQQGDHGAFFFCGEYFEKMAELRERNRKGGRLFGRRAATVATLDDVRRDIPTVIGSAAEATLRQLDIWRRIAGPDTRISYVLQPMTRWMRYTPAPEETVLFQENDRMSELGPWEEVYGDIATTTFAQAYATALRVGCEKQGVRFFDLNPVVADVATERDWMFVDRVHYSDTGHDIVARVTAEALELV</sequence>
<comment type="caution">
    <text evidence="1">The sequence shown here is derived from an EMBL/GenBank/DDBJ whole genome shotgun (WGS) entry which is preliminary data.</text>
</comment>
<proteinExistence type="predicted"/>